<name>A0ABU4VAJ3_9PSEU</name>
<dbReference type="PANTHER" id="PTHR41252">
    <property type="entry name" value="BLR2505 PROTEIN"/>
    <property type="match status" value="1"/>
</dbReference>
<dbReference type="EMBL" id="JAXAVU010000016">
    <property type="protein sequence ID" value="MDX8148825.1"/>
    <property type="molecule type" value="Genomic_DNA"/>
</dbReference>
<dbReference type="Gene3D" id="3.10.450.50">
    <property type="match status" value="1"/>
</dbReference>
<dbReference type="InterPro" id="IPR032710">
    <property type="entry name" value="NTF2-like_dom_sf"/>
</dbReference>
<reference evidence="2 3" key="1">
    <citation type="submission" date="2023-11" db="EMBL/GenBank/DDBJ databases">
        <title>Lentzea sokolovensis, sp. nov., Lentzea kristufkii, sp. nov., and Lentzea miocenensis, sp. nov., rare actinobacteria from Sokolov Coal Basin, Miocene lacustrine sediment, Czech Republic.</title>
        <authorList>
            <person name="Lara A."/>
            <person name="Kotroba L."/>
            <person name="Nouioui I."/>
            <person name="Neumann-Schaal M."/>
            <person name="Mast Y."/>
            <person name="Chronakova A."/>
        </authorList>
    </citation>
    <scope>NUCLEOTIDE SEQUENCE [LARGE SCALE GENOMIC DNA]</scope>
    <source>
        <strain evidence="2 3">BCCO 10_0061</strain>
    </source>
</reference>
<keyword evidence="3" id="KW-1185">Reference proteome</keyword>
<accession>A0ABU4VAJ3</accession>
<dbReference type="Proteomes" id="UP001285352">
    <property type="component" value="Unassembled WGS sequence"/>
</dbReference>
<evidence type="ECO:0000313" key="2">
    <source>
        <dbReference type="EMBL" id="MDX8148825.1"/>
    </source>
</evidence>
<evidence type="ECO:0000259" key="1">
    <source>
        <dbReference type="Pfam" id="PF12680"/>
    </source>
</evidence>
<dbReference type="PANTHER" id="PTHR41252:SF1">
    <property type="entry name" value="BLR2505 PROTEIN"/>
    <property type="match status" value="1"/>
</dbReference>
<dbReference type="Pfam" id="PF12680">
    <property type="entry name" value="SnoaL_2"/>
    <property type="match status" value="1"/>
</dbReference>
<comment type="caution">
    <text evidence="2">The sequence shown here is derived from an EMBL/GenBank/DDBJ whole genome shotgun (WGS) entry which is preliminary data.</text>
</comment>
<gene>
    <name evidence="2" type="ORF">SK854_42380</name>
</gene>
<evidence type="ECO:0000313" key="3">
    <source>
        <dbReference type="Proteomes" id="UP001285352"/>
    </source>
</evidence>
<proteinExistence type="predicted"/>
<organism evidence="2 3">
    <name type="scientific">Lentzea sokolovensis</name>
    <dbReference type="NCBI Taxonomy" id="3095429"/>
    <lineage>
        <taxon>Bacteria</taxon>
        <taxon>Bacillati</taxon>
        <taxon>Actinomycetota</taxon>
        <taxon>Actinomycetes</taxon>
        <taxon>Pseudonocardiales</taxon>
        <taxon>Pseudonocardiaceae</taxon>
        <taxon>Lentzea</taxon>
    </lineage>
</organism>
<dbReference type="InterPro" id="IPR037401">
    <property type="entry name" value="SnoaL-like"/>
</dbReference>
<feature type="domain" description="SnoaL-like" evidence="1">
    <location>
        <begin position="17"/>
        <end position="114"/>
    </location>
</feature>
<protein>
    <submittedName>
        <fullName evidence="2">Nuclear transport factor 2 family protein</fullName>
    </submittedName>
</protein>
<reference evidence="2 3" key="2">
    <citation type="submission" date="2023-11" db="EMBL/GenBank/DDBJ databases">
        <authorList>
            <person name="Lara A.C."/>
            <person name="Chronakova A."/>
        </authorList>
    </citation>
    <scope>NUCLEOTIDE SEQUENCE [LARGE SCALE GENOMIC DNA]</scope>
    <source>
        <strain evidence="2 3">BCCO 10_0061</strain>
    </source>
</reference>
<sequence length="134" mass="14809">MPEPATIALARRLYDSNADPAVSKEIMSPDIVWDITPGFPFGGVYHGYDSMMNDFFGSLLPGFESFSAHAEEYYATDDDRVFVVGHYHGETKAGEAADARFIHLWTVRDGKLARLLQAADSHVLRQALNGASTR</sequence>
<dbReference type="RefSeq" id="WP_319980795.1">
    <property type="nucleotide sequence ID" value="NZ_JAXAVU010000016.1"/>
</dbReference>
<dbReference type="SUPFAM" id="SSF54427">
    <property type="entry name" value="NTF2-like"/>
    <property type="match status" value="1"/>
</dbReference>